<sequence>MESVEEDEDEEEEEFDPNTVPFEELTDEQKAKISPDVLKRLEKQWQQSLIDALPVYYAGILGCRSVNEFDCMNKVEEGTFGVVYRAKCKRTEEVVALKRLKMEKEKDGFPITSTREINMLLKAGTHENIVNVREIVVGHNIDKIFLVMEFVEHDLKSLMDTMKKRNKSFEVGHVKTLLQQLLSGLNHMHTLWILHRDLKTSNLLLTHNGVLKIADFGLAREYGDPLEKYTEVVVTLWYRAPELLLGTKLYSTPIDVWSVGCIMAEFIRLKPLWPGSGELDQIRKIFMDLGTPIIDKWPEVVELPLWKQLNIEHFQFNQLRKKFDSEMLDETAWKLLNSMLTYNPEKRMTCEEALKCSWFKEKPLPIPSAEFPTFPAKSEGGKAPPRREPEAPRQGTAMAELDEQTRSLYASLKIPEKYAAQTSGGFALKFDKDRF</sequence>
<comment type="similarity">
    <text evidence="1">Belongs to the protein kinase superfamily. CMGC Ser/Thr protein kinase family. CDC2/CDKX subfamily.</text>
</comment>
<dbReference type="AlphaFoldDB" id="A0AAF3FK28"/>
<dbReference type="CDD" id="cd07843">
    <property type="entry name" value="STKc_CDC2L1"/>
    <property type="match status" value="1"/>
</dbReference>
<dbReference type="PROSITE" id="PS50011">
    <property type="entry name" value="PROTEIN_KINASE_DOM"/>
    <property type="match status" value="1"/>
</dbReference>
<dbReference type="GO" id="GO:0004693">
    <property type="term" value="F:cyclin-dependent protein serine/threonine kinase activity"/>
    <property type="evidence" value="ECO:0007669"/>
    <property type="project" value="UniProtKB-EC"/>
</dbReference>
<dbReference type="EC" id="2.7.11.22" evidence="2"/>
<keyword evidence="4" id="KW-0808">Transferase</keyword>
<evidence type="ECO:0000256" key="6">
    <source>
        <dbReference type="ARBA" id="ARBA00022777"/>
    </source>
</evidence>
<keyword evidence="6" id="KW-0418">Kinase</keyword>
<evidence type="ECO:0000256" key="7">
    <source>
        <dbReference type="ARBA" id="ARBA00022840"/>
    </source>
</evidence>
<dbReference type="InterPro" id="IPR045267">
    <property type="entry name" value="CDK11/PITSLRE_STKc"/>
</dbReference>
<dbReference type="SUPFAM" id="SSF56112">
    <property type="entry name" value="Protein kinase-like (PK-like)"/>
    <property type="match status" value="1"/>
</dbReference>
<keyword evidence="3" id="KW-0723">Serine/threonine-protein kinase</keyword>
<accession>A0AAF3FK28</accession>
<evidence type="ECO:0000313" key="12">
    <source>
        <dbReference type="Proteomes" id="UP000887575"/>
    </source>
</evidence>
<dbReference type="Pfam" id="PF00069">
    <property type="entry name" value="Pkinase"/>
    <property type="match status" value="1"/>
</dbReference>
<dbReference type="GO" id="GO:0005524">
    <property type="term" value="F:ATP binding"/>
    <property type="evidence" value="ECO:0007669"/>
    <property type="project" value="UniProtKB-KW"/>
</dbReference>
<evidence type="ECO:0000256" key="10">
    <source>
        <dbReference type="SAM" id="MobiDB-lite"/>
    </source>
</evidence>
<feature type="compositionally biased region" description="Acidic residues" evidence="10">
    <location>
        <begin position="1"/>
        <end position="16"/>
    </location>
</feature>
<dbReference type="SMART" id="SM00220">
    <property type="entry name" value="S_TKc"/>
    <property type="match status" value="1"/>
</dbReference>
<dbReference type="Gene3D" id="1.10.510.10">
    <property type="entry name" value="Transferase(Phosphotransferase) domain 1"/>
    <property type="match status" value="1"/>
</dbReference>
<keyword evidence="5" id="KW-0547">Nucleotide-binding</keyword>
<evidence type="ECO:0000256" key="4">
    <source>
        <dbReference type="ARBA" id="ARBA00022679"/>
    </source>
</evidence>
<dbReference type="GO" id="GO:0005737">
    <property type="term" value="C:cytoplasm"/>
    <property type="evidence" value="ECO:0007669"/>
    <property type="project" value="UniProtKB-ARBA"/>
</dbReference>
<evidence type="ECO:0000256" key="2">
    <source>
        <dbReference type="ARBA" id="ARBA00012425"/>
    </source>
</evidence>
<evidence type="ECO:0000256" key="3">
    <source>
        <dbReference type="ARBA" id="ARBA00022527"/>
    </source>
</evidence>
<dbReference type="PANTHER" id="PTHR24056">
    <property type="entry name" value="CELL DIVISION PROTEIN KINASE"/>
    <property type="match status" value="1"/>
</dbReference>
<dbReference type="PANTHER" id="PTHR24056:SF107">
    <property type="entry name" value="CYCLIN-DEPENDENT KINASE 11A-RELATED"/>
    <property type="match status" value="1"/>
</dbReference>
<protein>
    <recommendedName>
        <fullName evidence="2">cyclin-dependent kinase</fullName>
        <ecNumber evidence="2">2.7.11.22</ecNumber>
    </recommendedName>
</protein>
<comment type="catalytic activity">
    <reaction evidence="9">
        <text>L-seryl-[protein] + ATP = O-phospho-L-seryl-[protein] + ADP + H(+)</text>
        <dbReference type="Rhea" id="RHEA:17989"/>
        <dbReference type="Rhea" id="RHEA-COMP:9863"/>
        <dbReference type="Rhea" id="RHEA-COMP:11604"/>
        <dbReference type="ChEBI" id="CHEBI:15378"/>
        <dbReference type="ChEBI" id="CHEBI:29999"/>
        <dbReference type="ChEBI" id="CHEBI:30616"/>
        <dbReference type="ChEBI" id="CHEBI:83421"/>
        <dbReference type="ChEBI" id="CHEBI:456216"/>
        <dbReference type="EC" id="2.7.11.22"/>
    </reaction>
</comment>
<evidence type="ECO:0000256" key="8">
    <source>
        <dbReference type="ARBA" id="ARBA00047811"/>
    </source>
</evidence>
<dbReference type="FunFam" id="1.10.510.10:FF:000533">
    <property type="entry name" value="cyclin-dependent kinase 10"/>
    <property type="match status" value="1"/>
</dbReference>
<dbReference type="PROSITE" id="PS00108">
    <property type="entry name" value="PROTEIN_KINASE_ST"/>
    <property type="match status" value="1"/>
</dbReference>
<name>A0AAF3FK28_9BILA</name>
<dbReference type="InterPro" id="IPR008271">
    <property type="entry name" value="Ser/Thr_kinase_AS"/>
</dbReference>
<proteinExistence type="inferred from homology"/>
<keyword evidence="12" id="KW-1185">Reference proteome</keyword>
<dbReference type="GO" id="GO:0040019">
    <property type="term" value="P:positive regulation of embryonic development"/>
    <property type="evidence" value="ECO:0007669"/>
    <property type="project" value="UniProtKB-ARBA"/>
</dbReference>
<dbReference type="WBParaSite" id="MBELARI_LOCUS6084">
    <property type="protein sequence ID" value="MBELARI_LOCUS6084"/>
    <property type="gene ID" value="MBELARI_LOCUS6084"/>
</dbReference>
<keyword evidence="7" id="KW-0067">ATP-binding</keyword>
<dbReference type="InterPro" id="IPR050108">
    <property type="entry name" value="CDK"/>
</dbReference>
<comment type="catalytic activity">
    <reaction evidence="8">
        <text>L-threonyl-[protein] + ATP = O-phospho-L-threonyl-[protein] + ADP + H(+)</text>
        <dbReference type="Rhea" id="RHEA:46608"/>
        <dbReference type="Rhea" id="RHEA-COMP:11060"/>
        <dbReference type="Rhea" id="RHEA-COMP:11605"/>
        <dbReference type="ChEBI" id="CHEBI:15378"/>
        <dbReference type="ChEBI" id="CHEBI:30013"/>
        <dbReference type="ChEBI" id="CHEBI:30616"/>
        <dbReference type="ChEBI" id="CHEBI:61977"/>
        <dbReference type="ChEBI" id="CHEBI:456216"/>
        <dbReference type="EC" id="2.7.11.22"/>
    </reaction>
</comment>
<feature type="region of interest" description="Disordered" evidence="10">
    <location>
        <begin position="370"/>
        <end position="402"/>
    </location>
</feature>
<reference evidence="13" key="1">
    <citation type="submission" date="2024-02" db="UniProtKB">
        <authorList>
            <consortium name="WormBaseParasite"/>
        </authorList>
    </citation>
    <scope>IDENTIFICATION</scope>
</reference>
<dbReference type="InterPro" id="IPR000719">
    <property type="entry name" value="Prot_kinase_dom"/>
</dbReference>
<evidence type="ECO:0000256" key="1">
    <source>
        <dbReference type="ARBA" id="ARBA00006485"/>
    </source>
</evidence>
<dbReference type="Proteomes" id="UP000887575">
    <property type="component" value="Unassembled WGS sequence"/>
</dbReference>
<dbReference type="InterPro" id="IPR011009">
    <property type="entry name" value="Kinase-like_dom_sf"/>
</dbReference>
<dbReference type="GO" id="GO:0005634">
    <property type="term" value="C:nucleus"/>
    <property type="evidence" value="ECO:0007669"/>
    <property type="project" value="TreeGrafter"/>
</dbReference>
<feature type="region of interest" description="Disordered" evidence="10">
    <location>
        <begin position="1"/>
        <end position="27"/>
    </location>
</feature>
<evidence type="ECO:0000259" key="11">
    <source>
        <dbReference type="PROSITE" id="PS50011"/>
    </source>
</evidence>
<dbReference type="GO" id="GO:0007346">
    <property type="term" value="P:regulation of mitotic cell cycle"/>
    <property type="evidence" value="ECO:0007669"/>
    <property type="project" value="TreeGrafter"/>
</dbReference>
<evidence type="ECO:0000256" key="9">
    <source>
        <dbReference type="ARBA" id="ARBA00048367"/>
    </source>
</evidence>
<dbReference type="FunFam" id="3.30.200.20:FF:000054">
    <property type="entry name" value="Cyclin-dependent kinase 11B"/>
    <property type="match status" value="1"/>
</dbReference>
<evidence type="ECO:0000256" key="5">
    <source>
        <dbReference type="ARBA" id="ARBA00022741"/>
    </source>
</evidence>
<feature type="domain" description="Protein kinase" evidence="11">
    <location>
        <begin position="69"/>
        <end position="359"/>
    </location>
</feature>
<organism evidence="12 13">
    <name type="scientific">Mesorhabditis belari</name>
    <dbReference type="NCBI Taxonomy" id="2138241"/>
    <lineage>
        <taxon>Eukaryota</taxon>
        <taxon>Metazoa</taxon>
        <taxon>Ecdysozoa</taxon>
        <taxon>Nematoda</taxon>
        <taxon>Chromadorea</taxon>
        <taxon>Rhabditida</taxon>
        <taxon>Rhabditina</taxon>
        <taxon>Rhabditomorpha</taxon>
        <taxon>Rhabditoidea</taxon>
        <taxon>Rhabditidae</taxon>
        <taxon>Mesorhabditinae</taxon>
        <taxon>Mesorhabditis</taxon>
    </lineage>
</organism>
<dbReference type="Gene3D" id="3.30.200.20">
    <property type="entry name" value="Phosphorylase Kinase, domain 1"/>
    <property type="match status" value="1"/>
</dbReference>
<evidence type="ECO:0000313" key="13">
    <source>
        <dbReference type="WBParaSite" id="MBELARI_LOCUS6084"/>
    </source>
</evidence>